<proteinExistence type="predicted"/>
<feature type="region of interest" description="Disordered" evidence="1">
    <location>
        <begin position="1"/>
        <end position="73"/>
    </location>
</feature>
<feature type="compositionally biased region" description="Low complexity" evidence="1">
    <location>
        <begin position="26"/>
        <end position="36"/>
    </location>
</feature>
<dbReference type="EMBL" id="QXGL01000008">
    <property type="protein sequence ID" value="RSX51300.1"/>
    <property type="molecule type" value="Genomic_DNA"/>
</dbReference>
<evidence type="ECO:0000313" key="4">
    <source>
        <dbReference type="Proteomes" id="UP000287533"/>
    </source>
</evidence>
<dbReference type="Pfam" id="PF25591">
    <property type="entry name" value="LRV_2"/>
    <property type="match status" value="1"/>
</dbReference>
<reference evidence="3 4" key="1">
    <citation type="submission" date="2018-09" db="EMBL/GenBank/DDBJ databases">
        <title>Characterization of the phylogenetic diversity of five novel species belonging to the genus Bifidobacterium.</title>
        <authorList>
            <person name="Lugli G.A."/>
            <person name="Duranti S."/>
            <person name="Milani C."/>
        </authorList>
    </citation>
    <scope>NUCLEOTIDE SEQUENCE [LARGE SCALE GENOMIC DNA]</scope>
    <source>
        <strain evidence="3 4">2034B</strain>
    </source>
</reference>
<dbReference type="Proteomes" id="UP000287533">
    <property type="component" value="Unassembled WGS sequence"/>
</dbReference>
<organism evidence="3 4">
    <name type="scientific">Bifidobacterium goeldii</name>
    <dbReference type="NCBI Taxonomy" id="2306975"/>
    <lineage>
        <taxon>Bacteria</taxon>
        <taxon>Bacillati</taxon>
        <taxon>Actinomycetota</taxon>
        <taxon>Actinomycetes</taxon>
        <taxon>Bifidobacteriales</taxon>
        <taxon>Bifidobacteriaceae</taxon>
        <taxon>Bifidobacterium</taxon>
    </lineage>
</organism>
<dbReference type="InterPro" id="IPR057893">
    <property type="entry name" value="LRV_2"/>
</dbReference>
<gene>
    <name evidence="3" type="ORF">D2E25_1855</name>
</gene>
<feature type="domain" description="Leucine rich repeat variant" evidence="2">
    <location>
        <begin position="99"/>
        <end position="152"/>
    </location>
</feature>
<feature type="compositionally biased region" description="Basic and acidic residues" evidence="1">
    <location>
        <begin position="40"/>
        <end position="57"/>
    </location>
</feature>
<accession>A0A430FER4</accession>
<feature type="compositionally biased region" description="Basic and acidic residues" evidence="1">
    <location>
        <begin position="8"/>
        <end position="20"/>
    </location>
</feature>
<sequence length="158" mass="16841">MTMTRCNGLRDRRRDSKDLTDSDLPAASQRLQAQRLRALRSHDATASDANVSRERASAHTSASAVATAARRNTAAGAANIRTASAPLEPPAPPIVLSPLLACDPNTDPEILWYIARHAPPLRRWLVANPNASAELLEYVAQAGGPGVNHALTILLADP</sequence>
<evidence type="ECO:0000256" key="1">
    <source>
        <dbReference type="SAM" id="MobiDB-lite"/>
    </source>
</evidence>
<feature type="compositionally biased region" description="Low complexity" evidence="1">
    <location>
        <begin position="58"/>
        <end position="73"/>
    </location>
</feature>
<name>A0A430FER4_9BIFI</name>
<protein>
    <recommendedName>
        <fullName evidence="2">Leucine rich repeat variant domain-containing protein</fullName>
    </recommendedName>
</protein>
<dbReference type="AlphaFoldDB" id="A0A430FER4"/>
<comment type="caution">
    <text evidence="3">The sequence shown here is derived from an EMBL/GenBank/DDBJ whole genome shotgun (WGS) entry which is preliminary data.</text>
</comment>
<keyword evidence="4" id="KW-1185">Reference proteome</keyword>
<evidence type="ECO:0000259" key="2">
    <source>
        <dbReference type="Pfam" id="PF25591"/>
    </source>
</evidence>
<evidence type="ECO:0000313" key="3">
    <source>
        <dbReference type="EMBL" id="RSX51300.1"/>
    </source>
</evidence>